<dbReference type="InterPro" id="IPR013785">
    <property type="entry name" value="Aldolase_TIM"/>
</dbReference>
<dbReference type="InterPro" id="IPR050377">
    <property type="entry name" value="Radical_SAM_PqqE_MftC-like"/>
</dbReference>
<dbReference type="PROSITE" id="PS51918">
    <property type="entry name" value="RADICAL_SAM"/>
    <property type="match status" value="1"/>
</dbReference>
<dbReference type="GeneID" id="41328339"/>
<dbReference type="OrthoDB" id="5620at2157"/>
<evidence type="ECO:0000256" key="5">
    <source>
        <dbReference type="ARBA" id="ARBA00023004"/>
    </source>
</evidence>
<evidence type="ECO:0000256" key="3">
    <source>
        <dbReference type="ARBA" id="ARBA00022691"/>
    </source>
</evidence>
<feature type="domain" description="Radical SAM core" evidence="7">
    <location>
        <begin position="9"/>
        <end position="235"/>
    </location>
</feature>
<keyword evidence="5" id="KW-0408">Iron</keyword>
<keyword evidence="4" id="KW-0479">Metal-binding</keyword>
<keyword evidence="6" id="KW-0411">Iron-sulfur</keyword>
<dbReference type="GO" id="GO:0003824">
    <property type="term" value="F:catalytic activity"/>
    <property type="evidence" value="ECO:0007669"/>
    <property type="project" value="InterPro"/>
</dbReference>
<dbReference type="SMART" id="SM00729">
    <property type="entry name" value="Elp3"/>
    <property type="match status" value="1"/>
</dbReference>
<dbReference type="InterPro" id="IPR058240">
    <property type="entry name" value="rSAM_sf"/>
</dbReference>
<evidence type="ECO:0000256" key="1">
    <source>
        <dbReference type="ARBA" id="ARBA00001966"/>
    </source>
</evidence>
<dbReference type="GO" id="GO:0046872">
    <property type="term" value="F:metal ion binding"/>
    <property type="evidence" value="ECO:0007669"/>
    <property type="project" value="UniProtKB-KW"/>
</dbReference>
<evidence type="ECO:0000256" key="4">
    <source>
        <dbReference type="ARBA" id="ARBA00022723"/>
    </source>
</evidence>
<sequence>MQYFEEKSPFYPDIVQIEITTNCNFHCKMCLRNFQKGHYQNMPLEQFEAMAEQIFPKIKKVVLYGHGEPLMHPDFEKLVKYSRKYLPKDGKIDFTTNGSLLTPEKIDKILLNNINKIIVSFDTSNFMKLKEIRSGIQEDQITSNFQYLSKQRKEGKIAELAIETVIMRSNLHDLPYLIEYCSEFNVDSIYVSHVLPYDESMLLETLYFTVSKESWEISQEIVGKGWEIFQKTMFDPVGAEVSTDALIKATNNVEDIWKRIREHGIETNPPLIFDASKKFDLAIETERVFNKTRGLAKKNKVYLELPEIFPMLSKRVCPYVSRNAIIVRVNGDVATCYNFLHNHKVFINNHERYVKELSFGNLHTESLDEIVQGKDYYNFRKILLNISKNIPWSGDCLYSTTNCFFVSNNDSDCYGNSPGCNECLYSVGLVNCIF</sequence>
<dbReference type="GO" id="GO:0051536">
    <property type="term" value="F:iron-sulfur cluster binding"/>
    <property type="evidence" value="ECO:0007669"/>
    <property type="project" value="UniProtKB-KW"/>
</dbReference>
<dbReference type="AlphaFoldDB" id="A0A5B9D6A0"/>
<dbReference type="Proteomes" id="UP000321408">
    <property type="component" value="Chromosome"/>
</dbReference>
<dbReference type="Gene3D" id="3.20.20.70">
    <property type="entry name" value="Aldolase class I"/>
    <property type="match status" value="1"/>
</dbReference>
<dbReference type="InterPro" id="IPR007197">
    <property type="entry name" value="rSAM"/>
</dbReference>
<name>A0A5B9D6A0_9ARCH</name>
<organism evidence="8 9">
    <name type="scientific">Promethearchaeum syntrophicum</name>
    <dbReference type="NCBI Taxonomy" id="2594042"/>
    <lineage>
        <taxon>Archaea</taxon>
        <taxon>Promethearchaeati</taxon>
        <taxon>Promethearchaeota</taxon>
        <taxon>Promethearchaeia</taxon>
        <taxon>Promethearchaeales</taxon>
        <taxon>Promethearchaeaceae</taxon>
        <taxon>Promethearchaeum</taxon>
    </lineage>
</organism>
<dbReference type="Pfam" id="PF13186">
    <property type="entry name" value="SPASM"/>
    <property type="match status" value="1"/>
</dbReference>
<gene>
    <name evidence="8" type="ORF">DSAG12_00336</name>
</gene>
<protein>
    <submittedName>
        <fullName evidence="8">Radical SAM protein</fullName>
    </submittedName>
</protein>
<keyword evidence="2" id="KW-0004">4Fe-4S</keyword>
<keyword evidence="3" id="KW-0949">S-adenosyl-L-methionine</keyword>
<dbReference type="SFLD" id="SFLDG01067">
    <property type="entry name" value="SPASM/twitch_domain_containing"/>
    <property type="match status" value="1"/>
</dbReference>
<dbReference type="KEGG" id="psyt:DSAG12_00336"/>
<dbReference type="Pfam" id="PF04055">
    <property type="entry name" value="Radical_SAM"/>
    <property type="match status" value="1"/>
</dbReference>
<dbReference type="SFLD" id="SFLDG01387">
    <property type="entry name" value="BtrN-like_SPASM_domain_contain"/>
    <property type="match status" value="1"/>
</dbReference>
<dbReference type="CDD" id="cd21121">
    <property type="entry name" value="SPASM_Cmo-like"/>
    <property type="match status" value="1"/>
</dbReference>
<dbReference type="InterPro" id="IPR034391">
    <property type="entry name" value="AdoMet-like_SPASM_containing"/>
</dbReference>
<proteinExistence type="predicted"/>
<reference evidence="8 9" key="2">
    <citation type="journal article" date="2024" name="Int. J. Syst. Evol. Microbiol.">
        <title>Promethearchaeum syntrophicum gen. nov., sp. nov., an anaerobic, obligately syntrophic archaeon, the first isolate of the lineage 'Asgard' archaea, and proposal of the new archaeal phylum Promethearchaeota phyl. nov. and kingdom Promethearchaeati regn. nov.</title>
        <authorList>
            <person name="Imachi H."/>
            <person name="Nobu M.K."/>
            <person name="Kato S."/>
            <person name="Takaki Y."/>
            <person name="Miyazaki M."/>
            <person name="Miyata M."/>
            <person name="Ogawara M."/>
            <person name="Saito Y."/>
            <person name="Sakai S."/>
            <person name="Tahara Y.O."/>
            <person name="Takano Y."/>
            <person name="Tasumi E."/>
            <person name="Uematsu K."/>
            <person name="Yoshimura T."/>
            <person name="Itoh T."/>
            <person name="Ohkuma M."/>
            <person name="Takai K."/>
        </authorList>
    </citation>
    <scope>NUCLEOTIDE SEQUENCE [LARGE SCALE GENOMIC DNA]</scope>
    <source>
        <strain evidence="8 9">MK-D1</strain>
    </source>
</reference>
<dbReference type="SFLD" id="SFLDS00029">
    <property type="entry name" value="Radical_SAM"/>
    <property type="match status" value="1"/>
</dbReference>
<dbReference type="CDD" id="cd01335">
    <property type="entry name" value="Radical_SAM"/>
    <property type="match status" value="1"/>
</dbReference>
<dbReference type="InterPro" id="IPR006638">
    <property type="entry name" value="Elp3/MiaA/NifB-like_rSAM"/>
</dbReference>
<dbReference type="InterPro" id="IPR023885">
    <property type="entry name" value="4Fe4S-binding_SPASM_dom"/>
</dbReference>
<evidence type="ECO:0000256" key="2">
    <source>
        <dbReference type="ARBA" id="ARBA00022485"/>
    </source>
</evidence>
<evidence type="ECO:0000259" key="7">
    <source>
        <dbReference type="PROSITE" id="PS51918"/>
    </source>
</evidence>
<evidence type="ECO:0000313" key="8">
    <source>
        <dbReference type="EMBL" id="QEE14523.1"/>
    </source>
</evidence>
<dbReference type="RefSeq" id="WP_147661476.1">
    <property type="nucleotide sequence ID" value="NZ_CP042905.2"/>
</dbReference>
<dbReference type="SUPFAM" id="SSF102114">
    <property type="entry name" value="Radical SAM enzymes"/>
    <property type="match status" value="1"/>
</dbReference>
<evidence type="ECO:0000313" key="9">
    <source>
        <dbReference type="Proteomes" id="UP000321408"/>
    </source>
</evidence>
<dbReference type="EMBL" id="CP042905">
    <property type="protein sequence ID" value="QEE14523.1"/>
    <property type="molecule type" value="Genomic_DNA"/>
</dbReference>
<comment type="cofactor">
    <cofactor evidence="1">
        <name>[4Fe-4S] cluster</name>
        <dbReference type="ChEBI" id="CHEBI:49883"/>
    </cofactor>
</comment>
<dbReference type="PANTHER" id="PTHR11228:SF7">
    <property type="entry name" value="PQQA PEPTIDE CYCLASE"/>
    <property type="match status" value="1"/>
</dbReference>
<reference evidence="8 9" key="1">
    <citation type="journal article" date="2020" name="Nature">
        <title>Isolation of an archaeon at the prokaryote-eukaryote interface.</title>
        <authorList>
            <person name="Imachi H."/>
            <person name="Nobu M.K."/>
            <person name="Nakahara N."/>
            <person name="Morono Y."/>
            <person name="Ogawara M."/>
            <person name="Takaki Y."/>
            <person name="Takano Y."/>
            <person name="Uematsu K."/>
            <person name="Ikuta T."/>
            <person name="Ito M."/>
            <person name="Matsui Y."/>
            <person name="Miyazaki M."/>
            <person name="Murata K."/>
            <person name="Saito Y."/>
            <person name="Sakai S."/>
            <person name="Song C."/>
            <person name="Tasumi E."/>
            <person name="Yamanaka Y."/>
            <person name="Yamaguchi T."/>
            <person name="Kamagata Y."/>
            <person name="Tamaki H."/>
            <person name="Takai K."/>
        </authorList>
    </citation>
    <scope>NUCLEOTIDE SEQUENCE [LARGE SCALE GENOMIC DNA]</scope>
    <source>
        <strain evidence="8 9">MK-D1</strain>
    </source>
</reference>
<accession>A0A5B9D6A0</accession>
<keyword evidence="9" id="KW-1185">Reference proteome</keyword>
<evidence type="ECO:0000256" key="6">
    <source>
        <dbReference type="ARBA" id="ARBA00023014"/>
    </source>
</evidence>
<dbReference type="PANTHER" id="PTHR11228">
    <property type="entry name" value="RADICAL SAM DOMAIN PROTEIN"/>
    <property type="match status" value="1"/>
</dbReference>